<dbReference type="OrthoDB" id="4896505at2759"/>
<feature type="non-terminal residue" evidence="1">
    <location>
        <position position="1"/>
    </location>
</feature>
<sequence length="220" mass="23907">LDSLFMIPLDFPATYNAEEMPTGVEPSDPVDEPSLSSRRLGHYLSEEQSHESILLGVQPLGVNKATVQNYLPEIIQSVDSNESQAEATVGTIEPDEGVCWGSFTTLTSTTSDGSPGPIRVCNNDGDVDYLDEATNSGPLLPTTSSDQYIAPGSAELGKADVAPIKSEHVLDPELEAIVSSHKGNRHERCRVGKHVGKQARVLKIVRQRRRSKEPEKEMAK</sequence>
<keyword evidence="2" id="KW-1185">Reference proteome</keyword>
<reference evidence="1 2" key="1">
    <citation type="submission" date="2016-07" db="EMBL/GenBank/DDBJ databases">
        <title>Multiple horizontal gene transfer events from other fungi enriched the ability of initially mycotrophic Trichoderma (Ascomycota) to feed on dead plant biomass.</title>
        <authorList>
            <consortium name="DOE Joint Genome Institute"/>
            <person name="Aerts A."/>
            <person name="Atanasova L."/>
            <person name="Chenthamara K."/>
            <person name="Zhang J."/>
            <person name="Grujic M."/>
            <person name="Henrissat B."/>
            <person name="Kuo A."/>
            <person name="Salamov A."/>
            <person name="Lipzen A."/>
            <person name="Labutti K."/>
            <person name="Barry K."/>
            <person name="Miao Y."/>
            <person name="Rahimi M.J."/>
            <person name="Shen Q."/>
            <person name="Grigoriev I.V."/>
            <person name="Kubicek C.P."/>
            <person name="Druzhinina I.S."/>
        </authorList>
    </citation>
    <scope>NUCLEOTIDE SEQUENCE [LARGE SCALE GENOMIC DNA]</scope>
    <source>
        <strain evidence="1 2">CBS 433.97</strain>
    </source>
</reference>
<evidence type="ECO:0000313" key="1">
    <source>
        <dbReference type="EMBL" id="PTB43614.1"/>
    </source>
</evidence>
<accession>A0A2T3ZFN7</accession>
<dbReference type="AlphaFoldDB" id="A0A2T3ZFN7"/>
<dbReference type="EMBL" id="KZ679259">
    <property type="protein sequence ID" value="PTB43614.1"/>
    <property type="molecule type" value="Genomic_DNA"/>
</dbReference>
<evidence type="ECO:0000313" key="2">
    <source>
        <dbReference type="Proteomes" id="UP000240493"/>
    </source>
</evidence>
<proteinExistence type="predicted"/>
<dbReference type="Proteomes" id="UP000240493">
    <property type="component" value="Unassembled WGS sequence"/>
</dbReference>
<protein>
    <submittedName>
        <fullName evidence="1">Uncharacterized protein</fullName>
    </submittedName>
</protein>
<name>A0A2T3ZFN7_TRIA4</name>
<organism evidence="1 2">
    <name type="scientific">Trichoderma asperellum (strain ATCC 204424 / CBS 433.97 / NBRC 101777)</name>
    <dbReference type="NCBI Taxonomy" id="1042311"/>
    <lineage>
        <taxon>Eukaryota</taxon>
        <taxon>Fungi</taxon>
        <taxon>Dikarya</taxon>
        <taxon>Ascomycota</taxon>
        <taxon>Pezizomycotina</taxon>
        <taxon>Sordariomycetes</taxon>
        <taxon>Hypocreomycetidae</taxon>
        <taxon>Hypocreales</taxon>
        <taxon>Hypocreaceae</taxon>
        <taxon>Trichoderma</taxon>
    </lineage>
</organism>
<gene>
    <name evidence="1" type="ORF">M441DRAFT_136133</name>
</gene>